<keyword evidence="1" id="KW-0472">Membrane</keyword>
<feature type="transmembrane region" description="Helical" evidence="1">
    <location>
        <begin position="12"/>
        <end position="36"/>
    </location>
</feature>
<comment type="caution">
    <text evidence="2">The sequence shown here is derived from an EMBL/GenBank/DDBJ whole genome shotgun (WGS) entry which is preliminary data.</text>
</comment>
<accession>A0A2H0LY09</accession>
<feature type="non-terminal residue" evidence="2">
    <location>
        <position position="111"/>
    </location>
</feature>
<gene>
    <name evidence="2" type="ORF">COV72_03960</name>
</gene>
<proteinExistence type="predicted"/>
<sequence>MKFRPISQKEKNILYITLAALAAAVVFNLVIVPLVAKLSDMRAEIADKKTRLDRYLNLISKGEGALSVYESYKADLEAQKSEEDVVNSLFEQAKSAAGEYGLNLERIKPYP</sequence>
<name>A0A2H0LY09_9BACT</name>
<reference evidence="2 3" key="1">
    <citation type="submission" date="2017-09" db="EMBL/GenBank/DDBJ databases">
        <title>Depth-based differentiation of microbial function through sediment-hosted aquifers and enrichment of novel symbionts in the deep terrestrial subsurface.</title>
        <authorList>
            <person name="Probst A.J."/>
            <person name="Ladd B."/>
            <person name="Jarett J.K."/>
            <person name="Geller-Mcgrath D.E."/>
            <person name="Sieber C.M."/>
            <person name="Emerson J.B."/>
            <person name="Anantharaman K."/>
            <person name="Thomas B.C."/>
            <person name="Malmstrom R."/>
            <person name="Stieglmeier M."/>
            <person name="Klingl A."/>
            <person name="Woyke T."/>
            <person name="Ryan C.M."/>
            <person name="Banfield J.F."/>
        </authorList>
    </citation>
    <scope>NUCLEOTIDE SEQUENCE [LARGE SCALE GENOMIC DNA]</scope>
    <source>
        <strain evidence="2">CG11_big_fil_rev_8_21_14_0_20_42_13</strain>
    </source>
</reference>
<organism evidence="2 3">
    <name type="scientific">Candidatus Ghiorseimicrobium undicola</name>
    <dbReference type="NCBI Taxonomy" id="1974746"/>
    <lineage>
        <taxon>Bacteria</taxon>
        <taxon>Pseudomonadati</taxon>
        <taxon>Candidatus Omnitrophota</taxon>
        <taxon>Candidatus Ghiorseimicrobium</taxon>
    </lineage>
</organism>
<keyword evidence="1" id="KW-0812">Transmembrane</keyword>
<keyword evidence="1" id="KW-1133">Transmembrane helix</keyword>
<evidence type="ECO:0000256" key="1">
    <source>
        <dbReference type="SAM" id="Phobius"/>
    </source>
</evidence>
<evidence type="ECO:0000313" key="2">
    <source>
        <dbReference type="EMBL" id="PIQ89266.1"/>
    </source>
</evidence>
<dbReference type="AlphaFoldDB" id="A0A2H0LY09"/>
<evidence type="ECO:0000313" key="3">
    <source>
        <dbReference type="Proteomes" id="UP000229641"/>
    </source>
</evidence>
<protein>
    <submittedName>
        <fullName evidence="2">Uncharacterized protein</fullName>
    </submittedName>
</protein>
<dbReference type="Proteomes" id="UP000229641">
    <property type="component" value="Unassembled WGS sequence"/>
</dbReference>
<dbReference type="EMBL" id="PCWA01000058">
    <property type="protein sequence ID" value="PIQ89266.1"/>
    <property type="molecule type" value="Genomic_DNA"/>
</dbReference>